<dbReference type="Proteomes" id="UP000196640">
    <property type="component" value="Unassembled WGS sequence"/>
</dbReference>
<dbReference type="RefSeq" id="WP_051930308.1">
    <property type="nucleotide sequence ID" value="NZ_CALUEG010000020.1"/>
</dbReference>
<dbReference type="OrthoDB" id="9771883at2"/>
<dbReference type="EMBL" id="NIPV01000024">
    <property type="protein sequence ID" value="OWJ76755.1"/>
    <property type="molecule type" value="Genomic_DNA"/>
</dbReference>
<evidence type="ECO:0000313" key="1">
    <source>
        <dbReference type="EMBL" id="OWJ76755.1"/>
    </source>
</evidence>
<evidence type="ECO:0000313" key="2">
    <source>
        <dbReference type="EMBL" id="OWJ81747.1"/>
    </source>
</evidence>
<evidence type="ECO:0000313" key="3">
    <source>
        <dbReference type="Proteomes" id="UP000196640"/>
    </source>
</evidence>
<dbReference type="GO" id="GO:0016509">
    <property type="term" value="F:long-chain (3S)-3-hydroxyacyl-CoA dehydrogenase (NAD+) activity"/>
    <property type="evidence" value="ECO:0007669"/>
    <property type="project" value="TreeGrafter"/>
</dbReference>
<name>A0A212AJW9_9RHOB</name>
<dbReference type="InterPro" id="IPR029045">
    <property type="entry name" value="ClpP/crotonase-like_dom_sf"/>
</dbReference>
<comment type="caution">
    <text evidence="2">The sequence shown here is derived from an EMBL/GenBank/DDBJ whole genome shotgun (WGS) entry which is preliminary data.</text>
</comment>
<dbReference type="GO" id="GO:0004300">
    <property type="term" value="F:enoyl-CoA hydratase activity"/>
    <property type="evidence" value="ECO:0007669"/>
    <property type="project" value="TreeGrafter"/>
</dbReference>
<dbReference type="InterPro" id="IPR008927">
    <property type="entry name" value="6-PGluconate_DH-like_C_sf"/>
</dbReference>
<keyword evidence="4" id="KW-1185">Reference proteome</keyword>
<dbReference type="Pfam" id="PF00378">
    <property type="entry name" value="ECH_1"/>
    <property type="match status" value="1"/>
</dbReference>
<dbReference type="InterPro" id="IPR050136">
    <property type="entry name" value="FA_oxidation_alpha_subunit"/>
</dbReference>
<proteinExistence type="predicted"/>
<accession>A0A212AJW9</accession>
<dbReference type="Gene3D" id="1.10.1040.50">
    <property type="match status" value="1"/>
</dbReference>
<dbReference type="CDD" id="cd06558">
    <property type="entry name" value="crotonase-like"/>
    <property type="match status" value="1"/>
</dbReference>
<dbReference type="InterPro" id="IPR001753">
    <property type="entry name" value="Enoyl-CoA_hydra/iso"/>
</dbReference>
<reference evidence="3 4" key="1">
    <citation type="submission" date="2016-11" db="EMBL/GenBank/DDBJ databases">
        <title>Comparison of Traditional DNA-DNA Hybridization with In Silico Genomic Analysis.</title>
        <authorList>
            <person name="Nicholson A.C."/>
            <person name="Sammons S."/>
            <person name="Humrighouse B.W."/>
            <person name="Graziano J."/>
            <person name="Lasker B."/>
            <person name="Whitney A.M."/>
            <person name="Mcquiston J.R."/>
        </authorList>
    </citation>
    <scope>NUCLEOTIDE SEQUENCE [LARGE SCALE GENOMIC DNA]</scope>
    <source>
        <strain evidence="1 4">H1892</strain>
        <strain evidence="2 3">H2381</strain>
    </source>
</reference>
<sequence>MFTTDIDAEGIATVTIDMPGRSMNVIDWALTDALDAEARALAANPAVKAIVLTSGKKDFVAGADLAIMHDLYDLTPEAASDRIGTLGAMVRAFETSGKPVVGAAPGTALGGGLEILLGCNYRIAADNPKARFGLPEVTLGILPGAGGTQRLPRIIGIPAALPVLVYGKPMTAEQAKAAGILDEVVPPDNLLAAAKAAVREGRVRPGQPWDEKGFALPGPAPQSSEAMDLFSSWNAKVLAETSGNRPAPKAILSCVFEGTRVPIDAGLKIERDYFGTLVTGDVAPAMVWATFEARIAASKEGRNIADPDGPYVTSGVSALLEETRRLREEGVPDSTIETAAAQLGMARTPKDFGAGKEIAEMSEAMDTVPLEDVKDRLLFAQVSAAATALQGGAVALAAEADYGAVAGWGFPVHLGGPIYFARQLGPEGLEQRMGKLETAYGLRFAPPPVIAAVTDAAKP</sequence>
<dbReference type="SUPFAM" id="SSF48179">
    <property type="entry name" value="6-phosphogluconate dehydrogenase C-terminal domain-like"/>
    <property type="match status" value="1"/>
</dbReference>
<dbReference type="Gene3D" id="3.90.226.10">
    <property type="entry name" value="2-enoyl-CoA Hydratase, Chain A, domain 1"/>
    <property type="match status" value="1"/>
</dbReference>
<dbReference type="EMBL" id="NIPX01000033">
    <property type="protein sequence ID" value="OWJ81747.1"/>
    <property type="molecule type" value="Genomic_DNA"/>
</dbReference>
<dbReference type="GO" id="GO:0006635">
    <property type="term" value="P:fatty acid beta-oxidation"/>
    <property type="evidence" value="ECO:0007669"/>
    <property type="project" value="TreeGrafter"/>
</dbReference>
<protein>
    <recommendedName>
        <fullName evidence="5">3-hydroxyacyl-CoA dehydrogenase</fullName>
    </recommendedName>
</protein>
<gene>
    <name evidence="2" type="ORF">CDV52_17445</name>
    <name evidence="1" type="ORF">CDV53_07570</name>
</gene>
<dbReference type="AlphaFoldDB" id="A0A212AJW9"/>
<dbReference type="Proteomes" id="UP000214673">
    <property type="component" value="Unassembled WGS sequence"/>
</dbReference>
<evidence type="ECO:0008006" key="5">
    <source>
        <dbReference type="Google" id="ProtNLM"/>
    </source>
</evidence>
<dbReference type="PANTHER" id="PTHR43612">
    <property type="entry name" value="TRIFUNCTIONAL ENZYME SUBUNIT ALPHA"/>
    <property type="match status" value="1"/>
</dbReference>
<dbReference type="STRING" id="366616.CG51_01265"/>
<organism evidence="2 3">
    <name type="scientific">Haematobacter missouriensis</name>
    <dbReference type="NCBI Taxonomy" id="366616"/>
    <lineage>
        <taxon>Bacteria</taxon>
        <taxon>Pseudomonadati</taxon>
        <taxon>Pseudomonadota</taxon>
        <taxon>Alphaproteobacteria</taxon>
        <taxon>Rhodobacterales</taxon>
        <taxon>Paracoccaceae</taxon>
        <taxon>Haematobacter</taxon>
    </lineage>
</organism>
<dbReference type="SUPFAM" id="SSF52096">
    <property type="entry name" value="ClpP/crotonase"/>
    <property type="match status" value="1"/>
</dbReference>
<evidence type="ECO:0000313" key="4">
    <source>
        <dbReference type="Proteomes" id="UP000214673"/>
    </source>
</evidence>
<dbReference type="PANTHER" id="PTHR43612:SF3">
    <property type="entry name" value="TRIFUNCTIONAL ENZYME SUBUNIT ALPHA, MITOCHONDRIAL"/>
    <property type="match status" value="1"/>
</dbReference>